<dbReference type="EMBL" id="CP022474">
    <property type="protein sequence ID" value="ASN59963.1"/>
    <property type="molecule type" value="Genomic_DNA"/>
</dbReference>
<name>A0A1B2A6P3_LATCU</name>
<dbReference type="KEGG" id="lcv:FBA2_05880"/>
<gene>
    <name evidence="1" type="ORF">CG419_04665</name>
</gene>
<reference evidence="1 2" key="1">
    <citation type="submission" date="2017-07" db="EMBL/GenBank/DDBJ databases">
        <title>Lactobacillus curvatus MRS6 whole genome.</title>
        <authorList>
            <person name="Jans C."/>
            <person name="Lagler S."/>
            <person name="Lacroix C."/>
            <person name="Meile L."/>
            <person name="Stevens M.J.A."/>
        </authorList>
    </citation>
    <scope>NUCLEOTIDE SEQUENCE [LARGE SCALE GENOMIC DNA]</scope>
    <source>
        <strain evidence="1 2">MRS6</strain>
    </source>
</reference>
<accession>A0A1B2A6P3</accession>
<organism evidence="1 2">
    <name type="scientific">Latilactobacillus curvatus</name>
    <name type="common">Lactobacillus curvatus</name>
    <dbReference type="NCBI Taxonomy" id="28038"/>
    <lineage>
        <taxon>Bacteria</taxon>
        <taxon>Bacillati</taxon>
        <taxon>Bacillota</taxon>
        <taxon>Bacilli</taxon>
        <taxon>Lactobacillales</taxon>
        <taxon>Lactobacillaceae</taxon>
        <taxon>Latilactobacillus</taxon>
    </lineage>
</organism>
<evidence type="ECO:0000313" key="2">
    <source>
        <dbReference type="Proteomes" id="UP000199749"/>
    </source>
</evidence>
<sequence>MNKPHFEQLKVSCIKYAILTLFLFVMRAFIAHPIILIASWISTAVCGAYFIAMLIVYYYG</sequence>
<proteinExistence type="predicted"/>
<protein>
    <submittedName>
        <fullName evidence="1">Uncharacterized protein</fullName>
    </submittedName>
</protein>
<dbReference type="OrthoDB" id="2326300at2"/>
<dbReference type="Proteomes" id="UP000199749">
    <property type="component" value="Chromosome"/>
</dbReference>
<evidence type="ECO:0000313" key="1">
    <source>
        <dbReference type="EMBL" id="ASN59963.1"/>
    </source>
</evidence>
<dbReference type="RefSeq" id="WP_004269981.1">
    <property type="nucleotide sequence ID" value="NZ_CP188085.1"/>
</dbReference>
<dbReference type="AlphaFoldDB" id="A0A1B2A6P3"/>